<dbReference type="EMBL" id="JADKGY010000029">
    <property type="protein sequence ID" value="MBK9984010.1"/>
    <property type="molecule type" value="Genomic_DNA"/>
</dbReference>
<dbReference type="SUPFAM" id="SSF48179">
    <property type="entry name" value="6-phosphogluconate dehydrogenase C-terminal domain-like"/>
    <property type="match status" value="1"/>
</dbReference>
<accession>A0A9D7XQB7</accession>
<organism evidence="4 5">
    <name type="scientific">Candidatus Opimibacter skivensis</name>
    <dbReference type="NCBI Taxonomy" id="2982028"/>
    <lineage>
        <taxon>Bacteria</taxon>
        <taxon>Pseudomonadati</taxon>
        <taxon>Bacteroidota</taxon>
        <taxon>Saprospiria</taxon>
        <taxon>Saprospirales</taxon>
        <taxon>Saprospiraceae</taxon>
        <taxon>Candidatus Opimibacter</taxon>
    </lineage>
</organism>
<feature type="domain" description="DUF2520" evidence="3">
    <location>
        <begin position="126"/>
        <end position="251"/>
    </location>
</feature>
<evidence type="ECO:0000313" key="4">
    <source>
        <dbReference type="EMBL" id="MBK9984010.1"/>
    </source>
</evidence>
<evidence type="ECO:0000259" key="2">
    <source>
        <dbReference type="Pfam" id="PF01488"/>
    </source>
</evidence>
<reference evidence="4 5" key="1">
    <citation type="submission" date="2020-10" db="EMBL/GenBank/DDBJ databases">
        <title>Connecting structure to function with the recovery of over 1000 high-quality activated sludge metagenome-assembled genomes encoding full-length rRNA genes using long-read sequencing.</title>
        <authorList>
            <person name="Singleton C.M."/>
            <person name="Petriglieri F."/>
            <person name="Kristensen J.M."/>
            <person name="Kirkegaard R.H."/>
            <person name="Michaelsen T.Y."/>
            <person name="Andersen M.H."/>
            <person name="Karst S.M."/>
            <person name="Dueholm M.S."/>
            <person name="Nielsen P.H."/>
            <person name="Albertsen M."/>
        </authorList>
    </citation>
    <scope>NUCLEOTIDE SEQUENCE [LARGE SCALE GENOMIC DNA]</scope>
    <source>
        <strain evidence="4">Ribe_18-Q3-R11-54_MAXAC.273</strain>
    </source>
</reference>
<dbReference type="InterPro" id="IPR008927">
    <property type="entry name" value="6-PGluconate_DH-like_C_sf"/>
</dbReference>
<name>A0A9D7XQB7_9BACT</name>
<evidence type="ECO:0000313" key="5">
    <source>
        <dbReference type="Proteomes" id="UP000808337"/>
    </source>
</evidence>
<keyword evidence="1" id="KW-0521">NADP</keyword>
<evidence type="ECO:0000259" key="3">
    <source>
        <dbReference type="Pfam" id="PF10728"/>
    </source>
</evidence>
<dbReference type="InterPro" id="IPR006151">
    <property type="entry name" value="Shikm_DH/Glu-tRNA_Rdtase"/>
</dbReference>
<sequence length="257" mass="28796">MKIVCIGAGRLAHQLMPALEDAGCEIIQVYNRTPEAAKLLSDKLKSASHISKLEEVNPDAEIYFLTVSDDVINPMALELKKIISPEALCVHCSGILELDVIPFNRKAGFYPLQSFSDNHDVSFRFIPIIITTHDDDIWIELDQIAGRMSSSVYRMTDEQKSILHVAAVFANNFSNHMLTIAESICKENQLPFEILKPLILETFSKAILSGPKESQTGPAIRGDEKTIEKHLHLLENNPELVDVYKIVTKSIRITNNE</sequence>
<evidence type="ECO:0000256" key="1">
    <source>
        <dbReference type="ARBA" id="ARBA00022857"/>
    </source>
</evidence>
<dbReference type="PANTHER" id="PTHR40459:SF1">
    <property type="entry name" value="CONSERVED HYPOTHETICAL ALANINE AND LEUCINE RICH PROTEIN"/>
    <property type="match status" value="1"/>
</dbReference>
<dbReference type="Proteomes" id="UP000808337">
    <property type="component" value="Unassembled WGS sequence"/>
</dbReference>
<feature type="domain" description="Quinate/shikimate 5-dehydrogenase/glutamyl-tRNA reductase" evidence="2">
    <location>
        <begin position="2"/>
        <end position="66"/>
    </location>
</feature>
<dbReference type="InterPro" id="IPR036291">
    <property type="entry name" value="NAD(P)-bd_dom_sf"/>
</dbReference>
<dbReference type="Pfam" id="PF01488">
    <property type="entry name" value="Shikimate_DH"/>
    <property type="match status" value="1"/>
</dbReference>
<dbReference type="AlphaFoldDB" id="A0A9D7XQB7"/>
<dbReference type="Gene3D" id="1.10.1040.20">
    <property type="entry name" value="ProC-like, C-terminal domain"/>
    <property type="match status" value="1"/>
</dbReference>
<dbReference type="PANTHER" id="PTHR40459">
    <property type="entry name" value="CONSERVED HYPOTHETICAL ALANINE AND LEUCINE RICH PROTEIN"/>
    <property type="match status" value="1"/>
</dbReference>
<protein>
    <submittedName>
        <fullName evidence="4">DUF2520 domain-containing protein</fullName>
    </submittedName>
</protein>
<dbReference type="SUPFAM" id="SSF51735">
    <property type="entry name" value="NAD(P)-binding Rossmann-fold domains"/>
    <property type="match status" value="1"/>
</dbReference>
<dbReference type="Gene3D" id="3.40.50.720">
    <property type="entry name" value="NAD(P)-binding Rossmann-like Domain"/>
    <property type="match status" value="1"/>
</dbReference>
<proteinExistence type="predicted"/>
<dbReference type="Pfam" id="PF10728">
    <property type="entry name" value="DUF2520"/>
    <property type="match status" value="1"/>
</dbReference>
<dbReference type="InterPro" id="IPR037108">
    <property type="entry name" value="TM1727-like_C_sf"/>
</dbReference>
<comment type="caution">
    <text evidence="4">The sequence shown here is derived from an EMBL/GenBank/DDBJ whole genome shotgun (WGS) entry which is preliminary data.</text>
</comment>
<dbReference type="InterPro" id="IPR018931">
    <property type="entry name" value="DUF2520"/>
</dbReference>
<gene>
    <name evidence="4" type="ORF">IPP15_16850</name>
</gene>